<dbReference type="EMBL" id="LGRX02003401">
    <property type="protein sequence ID" value="KAK3282271.1"/>
    <property type="molecule type" value="Genomic_DNA"/>
</dbReference>
<dbReference type="AlphaFoldDB" id="A0AAE0LEA3"/>
<name>A0AAE0LEA3_9CHLO</name>
<reference evidence="1 2" key="1">
    <citation type="journal article" date="2015" name="Genome Biol. Evol.">
        <title>Comparative Genomics of a Bacterivorous Green Alga Reveals Evolutionary Causalities and Consequences of Phago-Mixotrophic Mode of Nutrition.</title>
        <authorList>
            <person name="Burns J.A."/>
            <person name="Paasch A."/>
            <person name="Narechania A."/>
            <person name="Kim E."/>
        </authorList>
    </citation>
    <scope>NUCLEOTIDE SEQUENCE [LARGE SCALE GENOMIC DNA]</scope>
    <source>
        <strain evidence="1 2">PLY_AMNH</strain>
    </source>
</reference>
<sequence length="78" mass="8907">MRLPPPSPPSPRLAPPFNAQLRQIDNIIDNYITEEEFNETNRLNDTILEDLIKVRDECKDVAIVATASEMYWASRCGC</sequence>
<gene>
    <name evidence="1" type="ORF">CYMTET_9985</name>
</gene>
<organism evidence="1 2">
    <name type="scientific">Cymbomonas tetramitiformis</name>
    <dbReference type="NCBI Taxonomy" id="36881"/>
    <lineage>
        <taxon>Eukaryota</taxon>
        <taxon>Viridiplantae</taxon>
        <taxon>Chlorophyta</taxon>
        <taxon>Pyramimonadophyceae</taxon>
        <taxon>Pyramimonadales</taxon>
        <taxon>Pyramimonadaceae</taxon>
        <taxon>Cymbomonas</taxon>
    </lineage>
</organism>
<accession>A0AAE0LEA3</accession>
<dbReference type="Proteomes" id="UP001190700">
    <property type="component" value="Unassembled WGS sequence"/>
</dbReference>
<protein>
    <submittedName>
        <fullName evidence="1">Uncharacterized protein</fullName>
    </submittedName>
</protein>
<comment type="caution">
    <text evidence="1">The sequence shown here is derived from an EMBL/GenBank/DDBJ whole genome shotgun (WGS) entry which is preliminary data.</text>
</comment>
<keyword evidence="2" id="KW-1185">Reference proteome</keyword>
<proteinExistence type="predicted"/>
<evidence type="ECO:0000313" key="2">
    <source>
        <dbReference type="Proteomes" id="UP001190700"/>
    </source>
</evidence>
<evidence type="ECO:0000313" key="1">
    <source>
        <dbReference type="EMBL" id="KAK3282271.1"/>
    </source>
</evidence>